<feature type="region of interest" description="Disordered" evidence="1">
    <location>
        <begin position="425"/>
        <end position="470"/>
    </location>
</feature>
<dbReference type="Gene3D" id="3.30.750.140">
    <property type="match status" value="1"/>
</dbReference>
<protein>
    <submittedName>
        <fullName evidence="3">Hook-length control protein FliK</fullName>
    </submittedName>
</protein>
<dbReference type="CDD" id="cd17470">
    <property type="entry name" value="T3SS_Flik_C"/>
    <property type="match status" value="1"/>
</dbReference>
<feature type="compositionally biased region" description="Basic and acidic residues" evidence="1">
    <location>
        <begin position="427"/>
        <end position="443"/>
    </location>
</feature>
<sequence>MKIMGPLPAVNLSEKSVPFTEKAVSQSASGGFAELILNMKSANDGMEASSENKIISKIMKAIEEYVLLPEPSRTNGEAVTDMFYIKATEAEVEPGLFLSEEAVSGNLSTEIEMINKVLKAIEENTVIPESPLQATHESDGTTIGELTDLLNRVPSGETSTVFTLLMNLLASEPPPQSKGGERASGEEKENTFQTFRTLLHTLKAAGRVNKEDVKVLKSLLEKFIATPEGRTGTVPAAETTGSEEEKKLFRKLVNIIKEETSLPAPIRERGKLPVKETEKWGTQAVSSRSNHPVAVSEVKTEKNVLPGFFMPMSKAEQMTVQNVSTDSQNPGRQKFLKQIQEMITTSRIFHDEAGNQRMLIKLKPSSLGEMILKFSQSGGETTVRMIVSTQAAKETLESNMHQLRSMFAPHQVVVEKVEPNFNQQFLYERDSPDGREEREEEARTPTFEEETDEELKTEELSFSEILNEKV</sequence>
<dbReference type="InterPro" id="IPR021136">
    <property type="entry name" value="Flagellar_hook_control-like_C"/>
</dbReference>
<name>A0A1H3ANC9_9BACI</name>
<dbReference type="InterPro" id="IPR038610">
    <property type="entry name" value="FliK-like_C_sf"/>
</dbReference>
<dbReference type="Proteomes" id="UP000198647">
    <property type="component" value="Unassembled WGS sequence"/>
</dbReference>
<evidence type="ECO:0000259" key="2">
    <source>
        <dbReference type="Pfam" id="PF02120"/>
    </source>
</evidence>
<feature type="region of interest" description="Disordered" evidence="1">
    <location>
        <begin position="170"/>
        <end position="190"/>
    </location>
</feature>
<feature type="compositionally biased region" description="Basic and acidic residues" evidence="1">
    <location>
        <begin position="179"/>
        <end position="190"/>
    </location>
</feature>
<reference evidence="3 4" key="1">
    <citation type="submission" date="2016-10" db="EMBL/GenBank/DDBJ databases">
        <authorList>
            <person name="Varghese N."/>
            <person name="Submissions S."/>
        </authorList>
    </citation>
    <scope>NUCLEOTIDE SEQUENCE [LARGE SCALE GENOMIC DNA]</scope>
    <source>
        <strain evidence="3 4">DSM 20748</strain>
    </source>
</reference>
<evidence type="ECO:0000313" key="3">
    <source>
        <dbReference type="EMBL" id="SDX31186.1"/>
    </source>
</evidence>
<proteinExistence type="predicted"/>
<organism evidence="3 4">
    <name type="scientific">Salimicrobium album</name>
    <dbReference type="NCBI Taxonomy" id="50717"/>
    <lineage>
        <taxon>Bacteria</taxon>
        <taxon>Bacillati</taxon>
        <taxon>Bacillota</taxon>
        <taxon>Bacilli</taxon>
        <taxon>Bacillales</taxon>
        <taxon>Bacillaceae</taxon>
        <taxon>Salimicrobium</taxon>
    </lineage>
</organism>
<gene>
    <name evidence="3" type="ORF">SAMN04488081_0129</name>
</gene>
<evidence type="ECO:0000256" key="1">
    <source>
        <dbReference type="SAM" id="MobiDB-lite"/>
    </source>
</evidence>
<evidence type="ECO:0000313" key="4">
    <source>
        <dbReference type="Proteomes" id="UP000198647"/>
    </source>
</evidence>
<comment type="caution">
    <text evidence="3">The sequence shown here is derived from an EMBL/GenBank/DDBJ whole genome shotgun (WGS) entry which is preliminary data.</text>
</comment>
<dbReference type="EMBL" id="FNOS01000001">
    <property type="protein sequence ID" value="SDX31186.1"/>
    <property type="molecule type" value="Genomic_DNA"/>
</dbReference>
<accession>A0A1H3ANC9</accession>
<keyword evidence="4" id="KW-1185">Reference proteome</keyword>
<feature type="domain" description="Flagellar hook-length control protein-like C-terminal" evidence="2">
    <location>
        <begin position="351"/>
        <end position="418"/>
    </location>
</feature>
<feature type="compositionally biased region" description="Acidic residues" evidence="1">
    <location>
        <begin position="447"/>
        <end position="456"/>
    </location>
</feature>
<dbReference type="Pfam" id="PF02120">
    <property type="entry name" value="Flg_hook"/>
    <property type="match status" value="1"/>
</dbReference>